<dbReference type="OrthoDB" id="1431247at2759"/>
<dbReference type="Pfam" id="PF00011">
    <property type="entry name" value="HSP20"/>
    <property type="match status" value="1"/>
</dbReference>
<feature type="compositionally biased region" description="Polar residues" evidence="1">
    <location>
        <begin position="7"/>
        <end position="23"/>
    </location>
</feature>
<evidence type="ECO:0000259" key="2">
    <source>
        <dbReference type="Pfam" id="PF00011"/>
    </source>
</evidence>
<dbReference type="InterPro" id="IPR008978">
    <property type="entry name" value="HSP20-like_chaperone"/>
</dbReference>
<dbReference type="InterPro" id="IPR002068">
    <property type="entry name" value="A-crystallin/Hsp20_dom"/>
</dbReference>
<gene>
    <name evidence="3" type="ORF">OBBRIDRAFT_732332</name>
</gene>
<dbReference type="AlphaFoldDB" id="A0A8E2AS37"/>
<feature type="region of interest" description="Disordered" evidence="1">
    <location>
        <begin position="1"/>
        <end position="26"/>
    </location>
</feature>
<keyword evidence="4" id="KW-1185">Reference proteome</keyword>
<proteinExistence type="predicted"/>
<dbReference type="CDD" id="cd06464">
    <property type="entry name" value="ACD_sHsps-like"/>
    <property type="match status" value="1"/>
</dbReference>
<name>A0A8E2AS37_9APHY</name>
<dbReference type="SUPFAM" id="SSF49764">
    <property type="entry name" value="HSP20-like chaperones"/>
    <property type="match status" value="1"/>
</dbReference>
<dbReference type="Proteomes" id="UP000250043">
    <property type="component" value="Unassembled WGS sequence"/>
</dbReference>
<evidence type="ECO:0000313" key="3">
    <source>
        <dbReference type="EMBL" id="OCH89586.1"/>
    </source>
</evidence>
<feature type="domain" description="SHSP" evidence="2">
    <location>
        <begin position="93"/>
        <end position="165"/>
    </location>
</feature>
<dbReference type="EMBL" id="KV722423">
    <property type="protein sequence ID" value="OCH89586.1"/>
    <property type="molecule type" value="Genomic_DNA"/>
</dbReference>
<reference evidence="3 4" key="1">
    <citation type="submission" date="2016-07" db="EMBL/GenBank/DDBJ databases">
        <title>Draft genome of the white-rot fungus Obba rivulosa 3A-2.</title>
        <authorList>
            <consortium name="DOE Joint Genome Institute"/>
            <person name="Miettinen O."/>
            <person name="Riley R."/>
            <person name="Acob R."/>
            <person name="Barry K."/>
            <person name="Cullen D."/>
            <person name="De Vries R."/>
            <person name="Hainaut M."/>
            <person name="Hatakka A."/>
            <person name="Henrissat B."/>
            <person name="Hilden K."/>
            <person name="Kuo R."/>
            <person name="Labutti K."/>
            <person name="Lipzen A."/>
            <person name="Makela M.R."/>
            <person name="Sandor L."/>
            <person name="Spatafora J.W."/>
            <person name="Grigoriev I.V."/>
            <person name="Hibbett D.S."/>
        </authorList>
    </citation>
    <scope>NUCLEOTIDE SEQUENCE [LARGE SCALE GENOMIC DNA]</scope>
    <source>
        <strain evidence="3 4">3A-2</strain>
    </source>
</reference>
<accession>A0A8E2AS37</accession>
<organism evidence="3 4">
    <name type="scientific">Obba rivulosa</name>
    <dbReference type="NCBI Taxonomy" id="1052685"/>
    <lineage>
        <taxon>Eukaryota</taxon>
        <taxon>Fungi</taxon>
        <taxon>Dikarya</taxon>
        <taxon>Basidiomycota</taxon>
        <taxon>Agaricomycotina</taxon>
        <taxon>Agaricomycetes</taxon>
        <taxon>Polyporales</taxon>
        <taxon>Gelatoporiaceae</taxon>
        <taxon>Obba</taxon>
    </lineage>
</organism>
<evidence type="ECO:0000256" key="1">
    <source>
        <dbReference type="SAM" id="MobiDB-lite"/>
    </source>
</evidence>
<sequence length="199" mass="21771">MAPVPPSTSLGSPLQTPVTTQPEGVTVDPVWNEIRQTKERQLAILPSKVKSLEGVASPAAVQPGAVKSNNACRGQSQGHINSVTFKESTDGRTVSATFEIPGVKKQDMHVSFRSKCLVVSWRITHTEEKKEGNVLVRRHTERNFSQTIPLPEGTKFEEIHASRDGRHLVLTYPNSRCVRVGSHAKPMVSVWGKAITADS</sequence>
<evidence type="ECO:0000313" key="4">
    <source>
        <dbReference type="Proteomes" id="UP000250043"/>
    </source>
</evidence>
<dbReference type="Gene3D" id="2.60.40.790">
    <property type="match status" value="1"/>
</dbReference>
<protein>
    <recommendedName>
        <fullName evidence="2">SHSP domain-containing protein</fullName>
    </recommendedName>
</protein>